<dbReference type="Pfam" id="PF13279">
    <property type="entry name" value="4HBT_2"/>
    <property type="match status" value="1"/>
</dbReference>
<reference evidence="3 4" key="1">
    <citation type="journal article" date="2019" name="Int. J. Syst. Evol. Microbiol.">
        <title>Clostridium fermenticellae sp. nov., isolated from the mud in a fermentation cellar for the production of the Chinese liquor, baijiu.</title>
        <authorList>
            <person name="Xu P.X."/>
            <person name="Chai L.J."/>
            <person name="Qiu T."/>
            <person name="Zhang X.J."/>
            <person name="Lu Z.M."/>
            <person name="Xiao C."/>
            <person name="Wang S.T."/>
            <person name="Shen C.H."/>
            <person name="Shi J.S."/>
            <person name="Xu Z.H."/>
        </authorList>
    </citation>
    <scope>NUCLEOTIDE SEQUENCE [LARGE SCALE GENOMIC DNA]</scope>
    <source>
        <strain evidence="3 4">JN500901</strain>
    </source>
</reference>
<dbReference type="AlphaFoldDB" id="A0A386H472"/>
<keyword evidence="4" id="KW-1185">Reference proteome</keyword>
<protein>
    <submittedName>
        <fullName evidence="3">Acyl-CoA thioesterase</fullName>
    </submittedName>
</protein>
<dbReference type="InterPro" id="IPR050563">
    <property type="entry name" value="4-hydroxybenzoyl-CoA_TE"/>
</dbReference>
<dbReference type="OrthoDB" id="9800856at2"/>
<name>A0A386H472_9CLOT</name>
<accession>A0A386H472</accession>
<dbReference type="PANTHER" id="PTHR31793:SF27">
    <property type="entry name" value="NOVEL THIOESTERASE SUPERFAMILY DOMAIN AND SAPOSIN A-TYPE DOMAIN CONTAINING PROTEIN (0610012H03RIK)"/>
    <property type="match status" value="1"/>
</dbReference>
<comment type="similarity">
    <text evidence="1">Belongs to the 4-hydroxybenzoyl-CoA thioesterase family.</text>
</comment>
<dbReference type="KEGG" id="cfer:D4Z93_07025"/>
<organism evidence="3 4">
    <name type="scientific">Clostridium fermenticellae</name>
    <dbReference type="NCBI Taxonomy" id="2068654"/>
    <lineage>
        <taxon>Bacteria</taxon>
        <taxon>Bacillati</taxon>
        <taxon>Bacillota</taxon>
        <taxon>Clostridia</taxon>
        <taxon>Eubacteriales</taxon>
        <taxon>Clostridiaceae</taxon>
        <taxon>Clostridium</taxon>
    </lineage>
</organism>
<gene>
    <name evidence="3" type="ORF">D4Z93_07025</name>
</gene>
<dbReference type="GO" id="GO:0047617">
    <property type="term" value="F:fatty acyl-CoA hydrolase activity"/>
    <property type="evidence" value="ECO:0007669"/>
    <property type="project" value="TreeGrafter"/>
</dbReference>
<evidence type="ECO:0000256" key="2">
    <source>
        <dbReference type="ARBA" id="ARBA00022801"/>
    </source>
</evidence>
<proteinExistence type="inferred from homology"/>
<dbReference type="InterPro" id="IPR006684">
    <property type="entry name" value="YbgC/YbaW"/>
</dbReference>
<dbReference type="PANTHER" id="PTHR31793">
    <property type="entry name" value="4-HYDROXYBENZOYL-COA THIOESTERASE FAMILY MEMBER"/>
    <property type="match status" value="1"/>
</dbReference>
<evidence type="ECO:0000313" key="4">
    <source>
        <dbReference type="Proteomes" id="UP000266301"/>
    </source>
</evidence>
<dbReference type="NCBIfam" id="TIGR00051">
    <property type="entry name" value="YbgC/FadM family acyl-CoA thioesterase"/>
    <property type="match status" value="1"/>
</dbReference>
<dbReference type="Gene3D" id="3.10.129.10">
    <property type="entry name" value="Hotdog Thioesterase"/>
    <property type="match status" value="1"/>
</dbReference>
<dbReference type="PIRSF" id="PIRSF003230">
    <property type="entry name" value="YbgC"/>
    <property type="match status" value="1"/>
</dbReference>
<dbReference type="SUPFAM" id="SSF54637">
    <property type="entry name" value="Thioesterase/thiol ester dehydrase-isomerase"/>
    <property type="match status" value="1"/>
</dbReference>
<dbReference type="Proteomes" id="UP000266301">
    <property type="component" value="Chromosome"/>
</dbReference>
<dbReference type="CDD" id="cd00586">
    <property type="entry name" value="4HBT"/>
    <property type="match status" value="1"/>
</dbReference>
<dbReference type="InterPro" id="IPR029069">
    <property type="entry name" value="HotDog_dom_sf"/>
</dbReference>
<evidence type="ECO:0000256" key="1">
    <source>
        <dbReference type="ARBA" id="ARBA00005953"/>
    </source>
</evidence>
<dbReference type="EMBL" id="CP032416">
    <property type="protein sequence ID" value="AYD40285.1"/>
    <property type="molecule type" value="Genomic_DNA"/>
</dbReference>
<evidence type="ECO:0000313" key="3">
    <source>
        <dbReference type="EMBL" id="AYD40285.1"/>
    </source>
</evidence>
<keyword evidence="2" id="KW-0378">Hydrolase</keyword>
<sequence length="137" mass="16410">MYIDKTNLVVRYAETDKMGIVHHSNYYIWFEMARSEFIKKIGISYSKFEENNIMMPLVETHCKYYEGAKYDDNIRIETNIDQLTPVKVIFTYNVFREKNNKLLAKGKTVQTFINEDFKIINLKKTHNDLWNKLQVLI</sequence>
<dbReference type="RefSeq" id="WP_119971786.1">
    <property type="nucleotide sequence ID" value="NZ_CP032416.1"/>
</dbReference>